<comment type="subcellular location">
    <subcellularLocation>
        <location evidence="1">Membrane</location>
        <topology evidence="1">Multi-pass membrane protein</topology>
    </subcellularLocation>
</comment>
<keyword evidence="8" id="KW-1185">Reference proteome</keyword>
<evidence type="ECO:0000256" key="5">
    <source>
        <dbReference type="ARBA" id="ARBA00023136"/>
    </source>
</evidence>
<evidence type="ECO:0000256" key="1">
    <source>
        <dbReference type="ARBA" id="ARBA00004141"/>
    </source>
</evidence>
<reference evidence="7 8" key="1">
    <citation type="journal article" date="2019" name="BMC Genomics">
        <title>New insights from Opisthorchis felineus genome: update on genomics of the epidemiologically important liver flukes.</title>
        <authorList>
            <person name="Ershov N.I."/>
            <person name="Mordvinov V.A."/>
            <person name="Prokhortchouk E.B."/>
            <person name="Pakharukova M.Y."/>
            <person name="Gunbin K.V."/>
            <person name="Ustyantsev K."/>
            <person name="Genaev M.A."/>
            <person name="Blinov A.G."/>
            <person name="Mazur A."/>
            <person name="Boulygina E."/>
            <person name="Tsygankova S."/>
            <person name="Khrameeva E."/>
            <person name="Chekanov N."/>
            <person name="Fan G."/>
            <person name="Xiao A."/>
            <person name="Zhang H."/>
            <person name="Xu X."/>
            <person name="Yang H."/>
            <person name="Solovyev V."/>
            <person name="Lee S.M."/>
            <person name="Liu X."/>
            <person name="Afonnikov D.A."/>
            <person name="Skryabin K.G."/>
        </authorList>
    </citation>
    <scope>NUCLEOTIDE SEQUENCE [LARGE SCALE GENOMIC DNA]</scope>
    <source>
        <strain evidence="7">AK-0245</strain>
        <tissue evidence="7">Whole organism</tissue>
    </source>
</reference>
<keyword evidence="3 6" id="KW-0812">Transmembrane</keyword>
<feature type="transmembrane region" description="Helical" evidence="6">
    <location>
        <begin position="45"/>
        <end position="66"/>
    </location>
</feature>
<keyword evidence="5 6" id="KW-0472">Membrane</keyword>
<evidence type="ECO:0000313" key="8">
    <source>
        <dbReference type="Proteomes" id="UP000308267"/>
    </source>
</evidence>
<evidence type="ECO:0000256" key="6">
    <source>
        <dbReference type="SAM" id="Phobius"/>
    </source>
</evidence>
<dbReference type="AlphaFoldDB" id="A0A4S2ME61"/>
<dbReference type="GO" id="GO:0016020">
    <property type="term" value="C:membrane"/>
    <property type="evidence" value="ECO:0007669"/>
    <property type="project" value="UniProtKB-SubCell"/>
</dbReference>
<feature type="transmembrane region" description="Helical" evidence="6">
    <location>
        <begin position="78"/>
        <end position="98"/>
    </location>
</feature>
<comment type="similarity">
    <text evidence="2">Belongs to the TMEM256 family.</text>
</comment>
<dbReference type="Proteomes" id="UP000308267">
    <property type="component" value="Unassembled WGS sequence"/>
</dbReference>
<dbReference type="InterPro" id="IPR006696">
    <property type="entry name" value="DUF423"/>
</dbReference>
<evidence type="ECO:0000256" key="4">
    <source>
        <dbReference type="ARBA" id="ARBA00022989"/>
    </source>
</evidence>
<name>A0A4S2ME61_OPIFE</name>
<dbReference type="EMBL" id="SJOL01001273">
    <property type="protein sequence ID" value="TGZ75000.1"/>
    <property type="molecule type" value="Genomic_DNA"/>
</dbReference>
<proteinExistence type="inferred from homology"/>
<feature type="transmembrane region" description="Helical" evidence="6">
    <location>
        <begin position="104"/>
        <end position="125"/>
    </location>
</feature>
<evidence type="ECO:0000256" key="2">
    <source>
        <dbReference type="ARBA" id="ARBA00006208"/>
    </source>
</evidence>
<dbReference type="OrthoDB" id="269173at2759"/>
<feature type="transmembrane region" description="Helical" evidence="6">
    <location>
        <begin position="132"/>
        <end position="149"/>
    </location>
</feature>
<gene>
    <name evidence="7" type="ORF">CRM22_000635</name>
</gene>
<protein>
    <recommendedName>
        <fullName evidence="9">Transmembrane protein 256</fullName>
    </recommendedName>
</protein>
<keyword evidence="4 6" id="KW-1133">Transmembrane helix</keyword>
<comment type="caution">
    <text evidence="7">The sequence shown here is derived from an EMBL/GenBank/DDBJ whole genome shotgun (WGS) entry which is preliminary data.</text>
</comment>
<accession>A0A4S2ME61</accession>
<evidence type="ECO:0008006" key="9">
    <source>
        <dbReference type="Google" id="ProtNLM"/>
    </source>
</evidence>
<dbReference type="PANTHER" id="PTHR43461:SF1">
    <property type="entry name" value="TRANSMEMBRANE PROTEIN 256"/>
    <property type="match status" value="1"/>
</dbReference>
<evidence type="ECO:0000256" key="3">
    <source>
        <dbReference type="ARBA" id="ARBA00022692"/>
    </source>
</evidence>
<sequence>MGCTIYLQESDTATSEVLKRLLNCSRPVKLHGNVGDPAHFKAYSSITKCVGICGALALLINAYGAYRLRQADIRTKQLFQMGAHYQLVHSIAMLGTPFVTYPKLTVSLFISGIALFSGSCYHMALTKRKEPIRASTLGAITLVLAWLSILL</sequence>
<dbReference type="PANTHER" id="PTHR43461">
    <property type="entry name" value="TRANSMEMBRANE PROTEIN 256"/>
    <property type="match status" value="1"/>
</dbReference>
<organism evidence="7 8">
    <name type="scientific">Opisthorchis felineus</name>
    <dbReference type="NCBI Taxonomy" id="147828"/>
    <lineage>
        <taxon>Eukaryota</taxon>
        <taxon>Metazoa</taxon>
        <taxon>Spiralia</taxon>
        <taxon>Lophotrochozoa</taxon>
        <taxon>Platyhelminthes</taxon>
        <taxon>Trematoda</taxon>
        <taxon>Digenea</taxon>
        <taxon>Opisthorchiida</taxon>
        <taxon>Opisthorchiata</taxon>
        <taxon>Opisthorchiidae</taxon>
        <taxon>Opisthorchis</taxon>
    </lineage>
</organism>
<dbReference type="Pfam" id="PF04241">
    <property type="entry name" value="DUF423"/>
    <property type="match status" value="1"/>
</dbReference>
<evidence type="ECO:0000313" key="7">
    <source>
        <dbReference type="EMBL" id="TGZ75000.1"/>
    </source>
</evidence>